<organism evidence="1 2">
    <name type="scientific">Neorickettsia findlayensis</name>
    <dbReference type="NCBI Taxonomy" id="2686014"/>
    <lineage>
        <taxon>Bacteria</taxon>
        <taxon>Pseudomonadati</taxon>
        <taxon>Pseudomonadota</taxon>
        <taxon>Alphaproteobacteria</taxon>
        <taxon>Rickettsiales</taxon>
        <taxon>Anaplasmataceae</taxon>
        <taxon>Neorickettsia</taxon>
    </lineage>
</organism>
<dbReference type="AlphaFoldDB" id="A0A6P1GAI6"/>
<dbReference type="EMBL" id="CP047224">
    <property type="protein sequence ID" value="QHD65233.1"/>
    <property type="molecule type" value="Genomic_DNA"/>
</dbReference>
<proteinExistence type="predicted"/>
<dbReference type="Proteomes" id="UP000464912">
    <property type="component" value="Chromosome"/>
</dbReference>
<protein>
    <submittedName>
        <fullName evidence="1">Uncharacterized protein</fullName>
    </submittedName>
</protein>
<reference evidence="1 2" key="1">
    <citation type="journal article" date="2020" name="MBio">
        <title>Erratum for Teymournejad et al., 'Isolation and Molecular Analysis of a Novel Neorickettsia Species That Causes Potomac Horse Fever'.</title>
        <authorList>
            <person name="Teymournejad O."/>
            <person name="Lin M."/>
            <person name="Bekebrede H."/>
            <person name="Kamr A."/>
            <person name="Toribio R.E."/>
            <person name="Arroyo L.G."/>
            <person name="Baird J.D."/>
            <person name="Rikihisa Y."/>
        </authorList>
    </citation>
    <scope>NUCLEOTIDE SEQUENCE [LARGE SCALE GENOMIC DNA]</scope>
    <source>
        <strain evidence="1 2">Fin17</strain>
    </source>
</reference>
<evidence type="ECO:0000313" key="1">
    <source>
        <dbReference type="EMBL" id="QHD65233.1"/>
    </source>
</evidence>
<gene>
    <name evidence="1" type="ORF">GP480_02070</name>
</gene>
<sequence>MLGVGFFELLVILGIAVFFLDKESIREIFGTLRSLNERFELLKKEWIDYLHRPVSSKSITGDDDRVYEVYEAPLDLRVEEKDVEKIEKKDCE</sequence>
<keyword evidence="2" id="KW-1185">Reference proteome</keyword>
<accession>A0A6P1GAI6</accession>
<name>A0A6P1GAI6_9RICK</name>
<dbReference type="KEGG" id="nef:GP480_02070"/>
<evidence type="ECO:0000313" key="2">
    <source>
        <dbReference type="Proteomes" id="UP000464912"/>
    </source>
</evidence>
<dbReference type="RefSeq" id="WP_160095437.1">
    <property type="nucleotide sequence ID" value="NZ_CP047224.1"/>
</dbReference>
<reference evidence="1 2" key="2">
    <citation type="journal article" date="2020" name="MBio">
        <title>Isolation and Molecular Analysis of a Novel Neorickettsia Species That Causes Potomac Horse Fever.</title>
        <authorList>
            <person name="Teymournejad O."/>
            <person name="Lin M."/>
            <person name="Bekebrede H."/>
            <person name="Kamr A."/>
            <person name="Toribio R.E."/>
            <person name="Arroyo L.G."/>
            <person name="Baird J.D."/>
            <person name="Rikihisa Y."/>
        </authorList>
    </citation>
    <scope>NUCLEOTIDE SEQUENCE [LARGE SCALE GENOMIC DNA]</scope>
    <source>
        <strain evidence="1 2">Fin17</strain>
    </source>
</reference>